<feature type="region of interest" description="Disordered" evidence="1">
    <location>
        <begin position="117"/>
        <end position="141"/>
    </location>
</feature>
<dbReference type="AlphaFoldDB" id="A0A6A6UTF9"/>
<feature type="non-terminal residue" evidence="3">
    <location>
        <position position="1"/>
    </location>
</feature>
<feature type="compositionally biased region" description="Basic residues" evidence="1">
    <location>
        <begin position="125"/>
        <end position="134"/>
    </location>
</feature>
<dbReference type="GO" id="GO:0001097">
    <property type="term" value="F:TFIIH-class transcription factor complex binding"/>
    <property type="evidence" value="ECO:0007669"/>
    <property type="project" value="TreeGrafter"/>
</dbReference>
<dbReference type="GO" id="GO:0005673">
    <property type="term" value="C:transcription factor TFIIE complex"/>
    <property type="evidence" value="ECO:0007669"/>
    <property type="project" value="InterPro"/>
</dbReference>
<dbReference type="OrthoDB" id="5323195at2759"/>
<evidence type="ECO:0000313" key="4">
    <source>
        <dbReference type="Proteomes" id="UP000799302"/>
    </source>
</evidence>
<dbReference type="PANTHER" id="PTHR12716">
    <property type="entry name" value="TRANSCRIPTION INITIATION FACTOR IIE, BETA SUBUNIT"/>
    <property type="match status" value="1"/>
</dbReference>
<protein>
    <recommendedName>
        <fullName evidence="2">TFA2 Winged helix domain-containing protein</fullName>
    </recommendedName>
</protein>
<sequence>GSFKYKSKIPVHNAETLKAFLQKRKHSVGLKFDDIKDGWQDAQVHCDEMETKHELLVVRDKRGVIRSVWQDDPSLWHNIGDDLRRDWNAIRLPKNQDELREKLLAADITPSSEKVVVERKVGRKDNRKRSRRGGKQTNTHIAHLLKDYSH</sequence>
<feature type="domain" description="TFA2 Winged helix" evidence="2">
    <location>
        <begin position="12"/>
        <end position="71"/>
    </location>
</feature>
<proteinExistence type="predicted"/>
<dbReference type="EMBL" id="MU004230">
    <property type="protein sequence ID" value="KAF2675545.1"/>
    <property type="molecule type" value="Genomic_DNA"/>
</dbReference>
<dbReference type="InterPro" id="IPR040501">
    <property type="entry name" value="TFA2_Winged_2"/>
</dbReference>
<evidence type="ECO:0000256" key="1">
    <source>
        <dbReference type="SAM" id="MobiDB-lite"/>
    </source>
</evidence>
<reference evidence="3" key="1">
    <citation type="journal article" date="2020" name="Stud. Mycol.">
        <title>101 Dothideomycetes genomes: a test case for predicting lifestyles and emergence of pathogens.</title>
        <authorList>
            <person name="Haridas S."/>
            <person name="Albert R."/>
            <person name="Binder M."/>
            <person name="Bloem J."/>
            <person name="Labutti K."/>
            <person name="Salamov A."/>
            <person name="Andreopoulos B."/>
            <person name="Baker S."/>
            <person name="Barry K."/>
            <person name="Bills G."/>
            <person name="Bluhm B."/>
            <person name="Cannon C."/>
            <person name="Castanera R."/>
            <person name="Culley D."/>
            <person name="Daum C."/>
            <person name="Ezra D."/>
            <person name="Gonzalez J."/>
            <person name="Henrissat B."/>
            <person name="Kuo A."/>
            <person name="Liang C."/>
            <person name="Lipzen A."/>
            <person name="Lutzoni F."/>
            <person name="Magnuson J."/>
            <person name="Mondo S."/>
            <person name="Nolan M."/>
            <person name="Ohm R."/>
            <person name="Pangilinan J."/>
            <person name="Park H.-J."/>
            <person name="Ramirez L."/>
            <person name="Alfaro M."/>
            <person name="Sun H."/>
            <person name="Tritt A."/>
            <person name="Yoshinaga Y."/>
            <person name="Zwiers L.-H."/>
            <person name="Turgeon B."/>
            <person name="Goodwin S."/>
            <person name="Spatafora J."/>
            <person name="Crous P."/>
            <person name="Grigoriev I."/>
        </authorList>
    </citation>
    <scope>NUCLEOTIDE SEQUENCE</scope>
    <source>
        <strain evidence="3">CBS 115976</strain>
    </source>
</reference>
<accession>A0A6A6UTF9</accession>
<keyword evidence="4" id="KW-1185">Reference proteome</keyword>
<dbReference type="Pfam" id="PF18121">
    <property type="entry name" value="TFA2_Winged_2"/>
    <property type="match status" value="1"/>
</dbReference>
<evidence type="ECO:0000313" key="3">
    <source>
        <dbReference type="EMBL" id="KAF2675545.1"/>
    </source>
</evidence>
<dbReference type="GO" id="GO:0006367">
    <property type="term" value="P:transcription initiation at RNA polymerase II promoter"/>
    <property type="evidence" value="ECO:0007669"/>
    <property type="project" value="InterPro"/>
</dbReference>
<feature type="non-terminal residue" evidence="3">
    <location>
        <position position="150"/>
    </location>
</feature>
<organism evidence="3 4">
    <name type="scientific">Microthyrium microscopicum</name>
    <dbReference type="NCBI Taxonomy" id="703497"/>
    <lineage>
        <taxon>Eukaryota</taxon>
        <taxon>Fungi</taxon>
        <taxon>Dikarya</taxon>
        <taxon>Ascomycota</taxon>
        <taxon>Pezizomycotina</taxon>
        <taxon>Dothideomycetes</taxon>
        <taxon>Dothideomycetes incertae sedis</taxon>
        <taxon>Microthyriales</taxon>
        <taxon>Microthyriaceae</taxon>
        <taxon>Microthyrium</taxon>
    </lineage>
</organism>
<dbReference type="PANTHER" id="PTHR12716:SF8">
    <property type="entry name" value="TRANSCRIPTION INITIATION FACTOR IIE SUBUNIT BETA"/>
    <property type="match status" value="1"/>
</dbReference>
<name>A0A6A6UTF9_9PEZI</name>
<dbReference type="Proteomes" id="UP000799302">
    <property type="component" value="Unassembled WGS sequence"/>
</dbReference>
<dbReference type="InterPro" id="IPR016656">
    <property type="entry name" value="TFIIE-bsu"/>
</dbReference>
<evidence type="ECO:0000259" key="2">
    <source>
        <dbReference type="Pfam" id="PF18121"/>
    </source>
</evidence>
<gene>
    <name evidence="3" type="ORF">BT63DRAFT_365415</name>
</gene>